<keyword evidence="4" id="KW-1185">Reference proteome</keyword>
<name>A0A9W7EZP1_9STRA</name>
<dbReference type="AlphaFoldDB" id="A0A9W7EZP1"/>
<sequence>MLKTGLSLLLLAALCPFILSDHTEVCDLDGSRCYYEPALDSGNKKVLAVEIKSTTVDVTVFPCYGEFTWNTGTSASSDESTISAIDSHAHSFMVHLDTTHEDGMHGEHIVEKHSFSGLTVGEYIYVILDANMDSDVVAQIEVLQGSSTSLKPTVGTIAVERTLNMDDGTLKLEWAEATAPAGSTGCASIEYKAYYHMMSSMHTGMVMGTYCGTTHTMEDHDDMHGRKLQHDHGDHGDHGGHGGDSSDIHTLVEVDADSSTTCTVPDLNYEQEYHVEVMAICMDSNGQPTYGTSYQPFMLEGDWYVEGQVNTLGNSAAALKVGKLTAVALSSAFMFLAAVEAL</sequence>
<evidence type="ECO:0000313" key="4">
    <source>
        <dbReference type="Proteomes" id="UP001165085"/>
    </source>
</evidence>
<dbReference type="OrthoDB" id="197435at2759"/>
<keyword evidence="2" id="KW-0732">Signal</keyword>
<accession>A0A9W7EZP1</accession>
<evidence type="ECO:0000256" key="1">
    <source>
        <dbReference type="SAM" id="MobiDB-lite"/>
    </source>
</evidence>
<reference evidence="4" key="1">
    <citation type="journal article" date="2023" name="Commun. Biol.">
        <title>Genome analysis of Parmales, the sister group of diatoms, reveals the evolutionary specialization of diatoms from phago-mixotrophs to photoautotrophs.</title>
        <authorList>
            <person name="Ban H."/>
            <person name="Sato S."/>
            <person name="Yoshikawa S."/>
            <person name="Yamada K."/>
            <person name="Nakamura Y."/>
            <person name="Ichinomiya M."/>
            <person name="Sato N."/>
            <person name="Blanc-Mathieu R."/>
            <person name="Endo H."/>
            <person name="Kuwata A."/>
            <person name="Ogata H."/>
        </authorList>
    </citation>
    <scope>NUCLEOTIDE SEQUENCE [LARGE SCALE GENOMIC DNA]</scope>
    <source>
        <strain evidence="4">NIES 3701</strain>
    </source>
</reference>
<feature type="region of interest" description="Disordered" evidence="1">
    <location>
        <begin position="223"/>
        <end position="248"/>
    </location>
</feature>
<dbReference type="Proteomes" id="UP001165085">
    <property type="component" value="Unassembled WGS sequence"/>
</dbReference>
<protein>
    <submittedName>
        <fullName evidence="3">Uncharacterized protein</fullName>
    </submittedName>
</protein>
<proteinExistence type="predicted"/>
<organism evidence="3 4">
    <name type="scientific">Triparma strigata</name>
    <dbReference type="NCBI Taxonomy" id="1606541"/>
    <lineage>
        <taxon>Eukaryota</taxon>
        <taxon>Sar</taxon>
        <taxon>Stramenopiles</taxon>
        <taxon>Ochrophyta</taxon>
        <taxon>Bolidophyceae</taxon>
        <taxon>Parmales</taxon>
        <taxon>Triparmaceae</taxon>
        <taxon>Triparma</taxon>
    </lineage>
</organism>
<feature type="chain" id="PRO_5040987044" evidence="2">
    <location>
        <begin position="21"/>
        <end position="342"/>
    </location>
</feature>
<gene>
    <name evidence="3" type="ORF">TrST_g8470</name>
</gene>
<evidence type="ECO:0000256" key="2">
    <source>
        <dbReference type="SAM" id="SignalP"/>
    </source>
</evidence>
<comment type="caution">
    <text evidence="3">The sequence shown here is derived from an EMBL/GenBank/DDBJ whole genome shotgun (WGS) entry which is preliminary data.</text>
</comment>
<evidence type="ECO:0000313" key="3">
    <source>
        <dbReference type="EMBL" id="GMH96287.1"/>
    </source>
</evidence>
<dbReference type="EMBL" id="BRXY01000464">
    <property type="protein sequence ID" value="GMH96287.1"/>
    <property type="molecule type" value="Genomic_DNA"/>
</dbReference>
<feature type="signal peptide" evidence="2">
    <location>
        <begin position="1"/>
        <end position="20"/>
    </location>
</feature>